<name>A0A1T4YBS2_9FIRM</name>
<evidence type="ECO:0000256" key="1">
    <source>
        <dbReference type="SAM" id="Phobius"/>
    </source>
</evidence>
<organism evidence="3 4">
    <name type="scientific">Gemmiger formicilis</name>
    <dbReference type="NCBI Taxonomy" id="745368"/>
    <lineage>
        <taxon>Bacteria</taxon>
        <taxon>Bacillati</taxon>
        <taxon>Bacillota</taxon>
        <taxon>Clostridia</taxon>
        <taxon>Eubacteriales</taxon>
        <taxon>Gemmiger</taxon>
    </lineage>
</organism>
<keyword evidence="4" id="KW-1185">Reference proteome</keyword>
<dbReference type="Proteomes" id="UP000190286">
    <property type="component" value="Unassembled WGS sequence"/>
</dbReference>
<dbReference type="AlphaFoldDB" id="A0A1T4YBS2"/>
<keyword evidence="1" id="KW-0472">Membrane</keyword>
<feature type="transmembrane region" description="Helical" evidence="1">
    <location>
        <begin position="59"/>
        <end position="80"/>
    </location>
</feature>
<gene>
    <name evidence="3" type="ORF">SAMN02745178_02913</name>
</gene>
<feature type="transmembrane region" description="Helical" evidence="1">
    <location>
        <begin position="101"/>
        <end position="121"/>
    </location>
</feature>
<evidence type="ECO:0008006" key="5">
    <source>
        <dbReference type="Google" id="ProtNLM"/>
    </source>
</evidence>
<protein>
    <recommendedName>
        <fullName evidence="5">TrbC/VIRB2 family protein</fullName>
    </recommendedName>
</protein>
<dbReference type="EMBL" id="FUYF01000075">
    <property type="protein sequence ID" value="SKA99216.1"/>
    <property type="molecule type" value="Genomic_DNA"/>
</dbReference>
<accession>A0A1T4YBS2</accession>
<evidence type="ECO:0000313" key="4">
    <source>
        <dbReference type="Proteomes" id="UP000190286"/>
    </source>
</evidence>
<dbReference type="GeneID" id="93339315"/>
<reference evidence="3 4" key="1">
    <citation type="submission" date="2017-02" db="EMBL/GenBank/DDBJ databases">
        <authorList>
            <person name="Peterson S.W."/>
        </authorList>
    </citation>
    <scope>NUCLEOTIDE SEQUENCE [LARGE SCALE GENOMIC DNA]</scope>
    <source>
        <strain evidence="3 4">ATCC 27749</strain>
    </source>
</reference>
<dbReference type="STRING" id="745368.SAMN02745178_02913"/>
<feature type="chain" id="PRO_5010559374" description="TrbC/VIRB2 family protein" evidence="2">
    <location>
        <begin position="34"/>
        <end position="128"/>
    </location>
</feature>
<keyword evidence="2" id="KW-0732">Signal</keyword>
<dbReference type="RefSeq" id="WP_396347129.1">
    <property type="nucleotide sequence ID" value="NZ_CAUWGV010000305.1"/>
</dbReference>
<keyword evidence="1" id="KW-0812">Transmembrane</keyword>
<sequence length="128" mass="13736">MTKKNTRSDSHKHIKATLCAAMCSVLTAMPAFATGEDNSAAAAGTTVWTKASEIMQDVYSQIISISTVTAVVCAAVALLLMNFSKNGKTVDDSRAWLKRIAITWAILNGLGFIMAYVTPFFQGGTWNP</sequence>
<keyword evidence="1" id="KW-1133">Transmembrane helix</keyword>
<proteinExistence type="predicted"/>
<evidence type="ECO:0000256" key="2">
    <source>
        <dbReference type="SAM" id="SignalP"/>
    </source>
</evidence>
<evidence type="ECO:0000313" key="3">
    <source>
        <dbReference type="EMBL" id="SKA99216.1"/>
    </source>
</evidence>
<feature type="signal peptide" evidence="2">
    <location>
        <begin position="1"/>
        <end position="33"/>
    </location>
</feature>